<gene>
    <name evidence="6" type="ORF">ISS99_06845</name>
</gene>
<dbReference type="Proteomes" id="UP001430193">
    <property type="component" value="Unassembled WGS sequence"/>
</dbReference>
<evidence type="ECO:0000313" key="6">
    <source>
        <dbReference type="EMBL" id="MBM7129235.1"/>
    </source>
</evidence>
<organism evidence="6 7">
    <name type="scientific">Dyella mobilis</name>
    <dbReference type="NCBI Taxonomy" id="1849582"/>
    <lineage>
        <taxon>Bacteria</taxon>
        <taxon>Pseudomonadati</taxon>
        <taxon>Pseudomonadota</taxon>
        <taxon>Gammaproteobacteria</taxon>
        <taxon>Lysobacterales</taxon>
        <taxon>Rhodanobacteraceae</taxon>
        <taxon>Dyella</taxon>
    </lineage>
</organism>
<dbReference type="InterPro" id="IPR036640">
    <property type="entry name" value="ABC1_TM_sf"/>
</dbReference>
<keyword evidence="7" id="KW-1185">Reference proteome</keyword>
<keyword evidence="3 5" id="KW-1133">Transmembrane helix</keyword>
<evidence type="ECO:0000256" key="1">
    <source>
        <dbReference type="ARBA" id="ARBA00004651"/>
    </source>
</evidence>
<dbReference type="SUPFAM" id="SSF90123">
    <property type="entry name" value="ABC transporter transmembrane region"/>
    <property type="match status" value="1"/>
</dbReference>
<proteinExistence type="predicted"/>
<sequence length="120" mass="12850">MAEKGALVRPRLVGSAVLFLHFCLLTCNSLAPVLRARLREKLNRGAGSQSFLVETIAGIDTVKAMAVEPQLARRWGRRLAGGVEAGFRIIALGAAAREGVNVGVEHDSRYQIIVATNVGK</sequence>
<name>A0ABS2KEE8_9GAMM</name>
<feature type="transmembrane region" description="Helical" evidence="5">
    <location>
        <begin position="12"/>
        <end position="34"/>
    </location>
</feature>
<reference evidence="6" key="1">
    <citation type="submission" date="2020-10" db="EMBL/GenBank/DDBJ databases">
        <title>Phylogeny of dyella-like bacteria.</title>
        <authorList>
            <person name="Fu J."/>
        </authorList>
    </citation>
    <scope>NUCLEOTIDE SEQUENCE</scope>
    <source>
        <strain evidence="6">DHON07</strain>
    </source>
</reference>
<keyword evidence="2 5" id="KW-0812">Transmembrane</keyword>
<evidence type="ECO:0000256" key="5">
    <source>
        <dbReference type="SAM" id="Phobius"/>
    </source>
</evidence>
<protein>
    <submittedName>
        <fullName evidence="6">Uncharacterized protein</fullName>
    </submittedName>
</protein>
<evidence type="ECO:0000256" key="2">
    <source>
        <dbReference type="ARBA" id="ARBA00022692"/>
    </source>
</evidence>
<evidence type="ECO:0000256" key="3">
    <source>
        <dbReference type="ARBA" id="ARBA00022989"/>
    </source>
</evidence>
<comment type="caution">
    <text evidence="6">The sequence shown here is derived from an EMBL/GenBank/DDBJ whole genome shotgun (WGS) entry which is preliminary data.</text>
</comment>
<dbReference type="RefSeq" id="WP_204630852.1">
    <property type="nucleotide sequence ID" value="NZ_BSOC01000004.1"/>
</dbReference>
<dbReference type="EMBL" id="JADIKF010000037">
    <property type="protein sequence ID" value="MBM7129235.1"/>
    <property type="molecule type" value="Genomic_DNA"/>
</dbReference>
<comment type="subcellular location">
    <subcellularLocation>
        <location evidence="1">Cell membrane</location>
        <topology evidence="1">Multi-pass membrane protein</topology>
    </subcellularLocation>
</comment>
<evidence type="ECO:0000256" key="4">
    <source>
        <dbReference type="ARBA" id="ARBA00023136"/>
    </source>
</evidence>
<dbReference type="Gene3D" id="1.20.1560.10">
    <property type="entry name" value="ABC transporter type 1, transmembrane domain"/>
    <property type="match status" value="1"/>
</dbReference>
<keyword evidence="4 5" id="KW-0472">Membrane</keyword>
<evidence type="ECO:0000313" key="7">
    <source>
        <dbReference type="Proteomes" id="UP001430193"/>
    </source>
</evidence>
<accession>A0ABS2KEE8</accession>